<dbReference type="SMART" id="SM00493">
    <property type="entry name" value="TOPRIM"/>
    <property type="match status" value="1"/>
</dbReference>
<dbReference type="PRINTS" id="PR00417">
    <property type="entry name" value="PRTPISMRASEI"/>
</dbReference>
<dbReference type="InterPro" id="IPR023405">
    <property type="entry name" value="Topo_IA_core_domain"/>
</dbReference>
<name>A0A6C0B435_9ZZZZ</name>
<proteinExistence type="inferred from homology"/>
<dbReference type="NCBIfam" id="TIGR01051">
    <property type="entry name" value="topA_bact"/>
    <property type="match status" value="1"/>
</dbReference>
<evidence type="ECO:0000256" key="1">
    <source>
        <dbReference type="ARBA" id="ARBA00000213"/>
    </source>
</evidence>
<dbReference type="Gene3D" id="1.10.290.10">
    <property type="entry name" value="Topoisomerase I, domain 4"/>
    <property type="match status" value="1"/>
</dbReference>
<reference evidence="9" key="1">
    <citation type="journal article" date="2020" name="Nature">
        <title>Giant virus diversity and host interactions through global metagenomics.</title>
        <authorList>
            <person name="Schulz F."/>
            <person name="Roux S."/>
            <person name="Paez-Espino D."/>
            <person name="Jungbluth S."/>
            <person name="Walsh D.A."/>
            <person name="Denef V.J."/>
            <person name="McMahon K.D."/>
            <person name="Konstantinidis K.T."/>
            <person name="Eloe-Fadrosh E.A."/>
            <person name="Kyrpides N.C."/>
            <person name="Woyke T."/>
        </authorList>
    </citation>
    <scope>NUCLEOTIDE SEQUENCE</scope>
    <source>
        <strain evidence="9">GVMAG-M-3300009422-16</strain>
    </source>
</reference>
<protein>
    <recommendedName>
        <fullName evidence="3">DNA topoisomerase</fullName>
        <ecNumber evidence="3">5.6.2.1</ecNumber>
    </recommendedName>
</protein>
<accession>A0A6C0B435</accession>
<dbReference type="InterPro" id="IPR006171">
    <property type="entry name" value="TOPRIM_dom"/>
</dbReference>
<dbReference type="InterPro" id="IPR013497">
    <property type="entry name" value="Topo_IA_cen"/>
</dbReference>
<dbReference type="SUPFAM" id="SSF56712">
    <property type="entry name" value="Prokaryotic type I DNA topoisomerase"/>
    <property type="match status" value="1"/>
</dbReference>
<keyword evidence="6" id="KW-0413">Isomerase</keyword>
<dbReference type="InterPro" id="IPR013826">
    <property type="entry name" value="Topo_IA_cen_sub3"/>
</dbReference>
<dbReference type="InterPro" id="IPR025589">
    <property type="entry name" value="Toprim_C_rpt"/>
</dbReference>
<dbReference type="Pfam" id="PF13368">
    <property type="entry name" value="Toprim_C_rpt"/>
    <property type="match status" value="1"/>
</dbReference>
<evidence type="ECO:0000259" key="7">
    <source>
        <dbReference type="PROSITE" id="PS50880"/>
    </source>
</evidence>
<evidence type="ECO:0000259" key="8">
    <source>
        <dbReference type="PROSITE" id="PS52039"/>
    </source>
</evidence>
<dbReference type="InterPro" id="IPR000380">
    <property type="entry name" value="Topo_IA"/>
</dbReference>
<comment type="catalytic activity">
    <reaction evidence="1">
        <text>ATP-independent breakage of single-stranded DNA, followed by passage and rejoining.</text>
        <dbReference type="EC" id="5.6.2.1"/>
    </reaction>
</comment>
<dbReference type="InterPro" id="IPR003602">
    <property type="entry name" value="Topo_IA_DNA-bd_dom"/>
</dbReference>
<dbReference type="Gene3D" id="3.40.50.140">
    <property type="match status" value="1"/>
</dbReference>
<dbReference type="Gene3D" id="1.10.460.10">
    <property type="entry name" value="Topoisomerase I, domain 2"/>
    <property type="match status" value="2"/>
</dbReference>
<evidence type="ECO:0000256" key="5">
    <source>
        <dbReference type="ARBA" id="ARBA00023125"/>
    </source>
</evidence>
<dbReference type="EMBL" id="MN739062">
    <property type="protein sequence ID" value="QHS86800.1"/>
    <property type="molecule type" value="Genomic_DNA"/>
</dbReference>
<keyword evidence="4" id="KW-0799">Topoisomerase</keyword>
<dbReference type="Pfam" id="PF01131">
    <property type="entry name" value="Topoisom_bac"/>
    <property type="match status" value="1"/>
</dbReference>
<dbReference type="InterPro" id="IPR005733">
    <property type="entry name" value="TopoI_bac-type"/>
</dbReference>
<dbReference type="GO" id="GO:0003677">
    <property type="term" value="F:DNA binding"/>
    <property type="evidence" value="ECO:0007669"/>
    <property type="project" value="UniProtKB-KW"/>
</dbReference>
<dbReference type="CDD" id="cd00186">
    <property type="entry name" value="TOP1Ac"/>
    <property type="match status" value="1"/>
</dbReference>
<dbReference type="SMART" id="SM00437">
    <property type="entry name" value="TOP1Ac"/>
    <property type="match status" value="1"/>
</dbReference>
<dbReference type="PROSITE" id="PS00396">
    <property type="entry name" value="TOPO_IA_1"/>
    <property type="match status" value="1"/>
</dbReference>
<dbReference type="PANTHER" id="PTHR42785:SF1">
    <property type="entry name" value="DNA TOPOISOMERASE"/>
    <property type="match status" value="1"/>
</dbReference>
<evidence type="ECO:0000256" key="6">
    <source>
        <dbReference type="ARBA" id="ARBA00023235"/>
    </source>
</evidence>
<dbReference type="PANTHER" id="PTHR42785">
    <property type="entry name" value="DNA TOPOISOMERASE, TYPE IA, CORE"/>
    <property type="match status" value="1"/>
</dbReference>
<keyword evidence="5" id="KW-0238">DNA-binding</keyword>
<dbReference type="Gene3D" id="2.70.20.10">
    <property type="entry name" value="Topoisomerase I, domain 3"/>
    <property type="match status" value="1"/>
</dbReference>
<dbReference type="InterPro" id="IPR013825">
    <property type="entry name" value="Topo_IA_cen_sub2"/>
</dbReference>
<dbReference type="InterPro" id="IPR023406">
    <property type="entry name" value="Topo_IA_AS"/>
</dbReference>
<dbReference type="PROSITE" id="PS52039">
    <property type="entry name" value="TOPO_IA_2"/>
    <property type="match status" value="1"/>
</dbReference>
<dbReference type="GO" id="GO:0003917">
    <property type="term" value="F:DNA topoisomerase type I (single strand cut, ATP-independent) activity"/>
    <property type="evidence" value="ECO:0007669"/>
    <property type="project" value="UniProtKB-EC"/>
</dbReference>
<feature type="domain" description="Toprim" evidence="7">
    <location>
        <begin position="2"/>
        <end position="116"/>
    </location>
</feature>
<dbReference type="EC" id="5.6.2.1" evidence="3"/>
<dbReference type="PROSITE" id="PS50880">
    <property type="entry name" value="TOPRIM"/>
    <property type="match status" value="1"/>
</dbReference>
<dbReference type="SMART" id="SM00436">
    <property type="entry name" value="TOP1Bc"/>
    <property type="match status" value="1"/>
</dbReference>
<evidence type="ECO:0000256" key="2">
    <source>
        <dbReference type="ARBA" id="ARBA00009446"/>
    </source>
</evidence>
<feature type="domain" description="Topo IA-type catalytic" evidence="8">
    <location>
        <begin position="132"/>
        <end position="573"/>
    </location>
</feature>
<dbReference type="Pfam" id="PF01751">
    <property type="entry name" value="Toprim"/>
    <property type="match status" value="1"/>
</dbReference>
<comment type="similarity">
    <text evidence="2">Belongs to the type IA topoisomerase family.</text>
</comment>
<organism evidence="9">
    <name type="scientific">viral metagenome</name>
    <dbReference type="NCBI Taxonomy" id="1070528"/>
    <lineage>
        <taxon>unclassified sequences</taxon>
        <taxon>metagenomes</taxon>
        <taxon>organismal metagenomes</taxon>
    </lineage>
</organism>
<dbReference type="InterPro" id="IPR003601">
    <property type="entry name" value="Topo_IA_2"/>
</dbReference>
<evidence type="ECO:0000256" key="4">
    <source>
        <dbReference type="ARBA" id="ARBA00023029"/>
    </source>
</evidence>
<sequence length="758" mass="87360">MKFLVIVESPAKTKKIKSILDTIKGHSFIVEASYGHIRYFKDGLKSIDIQNNFTPTYSIIQDKLPIVKKLKQLAKKVDEVVIATDNDREGEAIGYHLIKVLNKKVSTTKRIYFNEITKPAILEAFRNPKRLNMDIVNAQQARSILDLLIGFKVSPLLWRHIKPKLSAGRCQTPALKLVYEREDEINNFASEGSFELSANFKINKVVAVTKYLKNMDNLSDAKINIKRLIKLQYTLLLHKHKQVEYKPPAPFITSTIQQEASNRFNISPKGTMSILQKLYEAGKITYMRTDSPVMSNEFTAVCKTFINKNFGNKFTKRSYKAKSKNAQEAHECIRPVLLDITPDDISDSFARKLYSVIWKRTISCFLPNYIEDHRVYRFCPNKNEAFETVKKIVVEKGFKEIYSDKLPNDSKDIVVLESKLGNKFRPAKISGYEKFTKPKPLYTEAALVKDLEKKGIGRPSTFSNIVNTLLARNYVVKESRNLPDIELTELSITPKTTLSETKIAKVGGQSKNRLYMTQLGKNVVKYLCKHFKTNICSYSFTSDINDQLDLIANNSKIWHKVIKYVYNIFIETVKKQSKAAKVNEKIKSVPIGRDTAYRYSYIIDNYGIVLEREKDGEKEKRRIKENVTIDNINIALAKEYFKFPIKKGIYEDNEILLKKGPYGLYCEIGNTRFSIENTQLTSVELIKKYKEEASKVIKEWKDIIVLKGPYGPYIKNGKKNIGIPKEVDPSKLTRRDCLELIKNFKPKRRFKKKKLSKQ</sequence>
<dbReference type="InterPro" id="IPR013824">
    <property type="entry name" value="Topo_IA_cen_sub1"/>
</dbReference>
<evidence type="ECO:0000256" key="3">
    <source>
        <dbReference type="ARBA" id="ARBA00012891"/>
    </source>
</evidence>
<dbReference type="AlphaFoldDB" id="A0A6C0B435"/>
<dbReference type="GO" id="GO:0006265">
    <property type="term" value="P:DNA topological change"/>
    <property type="evidence" value="ECO:0007669"/>
    <property type="project" value="InterPro"/>
</dbReference>
<evidence type="ECO:0000313" key="9">
    <source>
        <dbReference type="EMBL" id="QHS86800.1"/>
    </source>
</evidence>